<protein>
    <recommendedName>
        <fullName evidence="1">VWFA domain-containing protein</fullName>
    </recommendedName>
</protein>
<dbReference type="KEGG" id="mic:Mic7113_1971"/>
<dbReference type="Gene3D" id="3.40.50.410">
    <property type="entry name" value="von Willebrand factor, type A domain"/>
    <property type="match status" value="1"/>
</dbReference>
<organism evidence="2 3">
    <name type="scientific">Allocoleopsis franciscana PCC 7113</name>
    <dbReference type="NCBI Taxonomy" id="1173027"/>
    <lineage>
        <taxon>Bacteria</taxon>
        <taxon>Bacillati</taxon>
        <taxon>Cyanobacteriota</taxon>
        <taxon>Cyanophyceae</taxon>
        <taxon>Coleofasciculales</taxon>
        <taxon>Coleofasciculaceae</taxon>
        <taxon>Allocoleopsis</taxon>
        <taxon>Allocoleopsis franciscana</taxon>
    </lineage>
</organism>
<reference evidence="2 3" key="1">
    <citation type="submission" date="2012-06" db="EMBL/GenBank/DDBJ databases">
        <title>Finished chromosome of genome of Microcoleus sp. PCC 7113.</title>
        <authorList>
            <consortium name="US DOE Joint Genome Institute"/>
            <person name="Gugger M."/>
            <person name="Coursin T."/>
            <person name="Rippka R."/>
            <person name="Tandeau De Marsac N."/>
            <person name="Huntemann M."/>
            <person name="Wei C.-L."/>
            <person name="Han J."/>
            <person name="Detter J.C."/>
            <person name="Han C."/>
            <person name="Tapia R."/>
            <person name="Chen A."/>
            <person name="Kyrpides N."/>
            <person name="Mavromatis K."/>
            <person name="Markowitz V."/>
            <person name="Szeto E."/>
            <person name="Ivanova N."/>
            <person name="Pagani I."/>
            <person name="Pati A."/>
            <person name="Goodwin L."/>
            <person name="Nordberg H.P."/>
            <person name="Cantor M.N."/>
            <person name="Hua S.X."/>
            <person name="Woyke T."/>
            <person name="Kerfeld C.A."/>
        </authorList>
    </citation>
    <scope>NUCLEOTIDE SEQUENCE [LARGE SCALE GENOMIC DNA]</scope>
    <source>
        <strain evidence="2 3">PCC 7113</strain>
    </source>
</reference>
<evidence type="ECO:0000313" key="2">
    <source>
        <dbReference type="EMBL" id="AFZ17820.1"/>
    </source>
</evidence>
<dbReference type="InterPro" id="IPR036465">
    <property type="entry name" value="vWFA_dom_sf"/>
</dbReference>
<evidence type="ECO:0000259" key="1">
    <source>
        <dbReference type="SMART" id="SM00327"/>
    </source>
</evidence>
<feature type="domain" description="VWFA" evidence="1">
    <location>
        <begin position="60"/>
        <end position="243"/>
    </location>
</feature>
<dbReference type="InterPro" id="IPR002035">
    <property type="entry name" value="VWF_A"/>
</dbReference>
<dbReference type="SUPFAM" id="SSF53300">
    <property type="entry name" value="vWA-like"/>
    <property type="match status" value="1"/>
</dbReference>
<proteinExistence type="predicted"/>
<dbReference type="EMBL" id="CP003630">
    <property type="protein sequence ID" value="AFZ17820.1"/>
    <property type="molecule type" value="Genomic_DNA"/>
</dbReference>
<sequence>MSSRYVTIDEFFHDLTGISRKYGWIRKAKKPMQKLSRILFAITLTLSILGFPTQAFAKTKIQMAILLDSSNSMDGLIDQTRTQLWQIVNYLTQVSKDGEVPELEVALYHYGNDNLPSSEGFVRLLTGFTPELDLVSEKLFSIRTNGGQEYAGWAMRSAMRELNWSKDKEDFRVIFIAGNEPFDQGPIPWRESVALAVKGNTFVNTIYCGSAESQERQLWAEGASLAQGSHFNINQNEKVEFIKSPYDEQIAAWNAKLNQTYIPYGAQGEVGQQRQVIEDSNSGVNLATRGGSKASRYYNNASWDLIDAINEGRVTLEQLPNEALPLAMQGMTLAQKQEYVAAKKAERETIQKMIRDLSQKRSEYVEKQRLLSANSGKNTLDSVIIQSLSQQLAAKGFKVR</sequence>
<accession>K9WBQ6</accession>
<keyword evidence="3" id="KW-1185">Reference proteome</keyword>
<dbReference type="eggNOG" id="COG2304">
    <property type="taxonomic scope" value="Bacteria"/>
</dbReference>
<dbReference type="PATRIC" id="fig|1173027.3.peg.2187"/>
<dbReference type="HOGENOM" id="CLU_040423_0_0_3"/>
<dbReference type="STRING" id="1173027.Mic7113_1971"/>
<gene>
    <name evidence="2" type="ORF">Mic7113_1971</name>
</gene>
<dbReference type="Proteomes" id="UP000010471">
    <property type="component" value="Chromosome"/>
</dbReference>
<dbReference type="AlphaFoldDB" id="K9WBQ6"/>
<evidence type="ECO:0000313" key="3">
    <source>
        <dbReference type="Proteomes" id="UP000010471"/>
    </source>
</evidence>
<name>K9WBQ6_9CYAN</name>
<dbReference type="SMART" id="SM00327">
    <property type="entry name" value="VWA"/>
    <property type="match status" value="1"/>
</dbReference>